<comment type="caution">
    <text evidence="2">The sequence shown here is derived from an EMBL/GenBank/DDBJ whole genome shotgun (WGS) entry which is preliminary data.</text>
</comment>
<dbReference type="PANTHER" id="PTHR33420:SF33">
    <property type="entry name" value="MINOR FIMBRIAL SUBUNIT"/>
    <property type="match status" value="1"/>
</dbReference>
<sequence>MTSARQDIDLGGVGSAHLQQVGNQGVPVAIELRLEDCLRSPANKRDDRSGGLLWAPHQPAVSVSFTAPMDANNPKLVRVQGAQGLGLRLKDSQGRDVRLGERGAPLLLMPGQSVLSYSVTPERTQAPLQAGVYSAMINGDMRCLAQKGWVLGLLFLAGAVHAAEQQVKIKVTVIRPACLINKGQRIDVNFGDRVGVNKVDGVNYRQPVNYSITCEPGGKGLVMVLTGIPSGFDNAAVSTNVKDLGIRLTRDGLPFTLGSPVPISVDKPPVLMAAPVKRAGAKLKAGEFEATATLQAVYQ</sequence>
<gene>
    <name evidence="2" type="ORF">PSTG_17877</name>
</gene>
<dbReference type="GO" id="GO:0043709">
    <property type="term" value="P:cell adhesion involved in single-species biofilm formation"/>
    <property type="evidence" value="ECO:0007669"/>
    <property type="project" value="TreeGrafter"/>
</dbReference>
<dbReference type="InterPro" id="IPR000259">
    <property type="entry name" value="Adhesion_dom_fimbrial"/>
</dbReference>
<reference evidence="3" key="1">
    <citation type="submission" date="2014-03" db="EMBL/GenBank/DDBJ databases">
        <title>The Genome Sequence of Puccinia striiformis f. sp. tritici PST-78.</title>
        <authorList>
            <consortium name="The Broad Institute Genome Sequencing Platform"/>
            <person name="Cuomo C."/>
            <person name="Hulbert S."/>
            <person name="Chen X."/>
            <person name="Walker B."/>
            <person name="Young S.K."/>
            <person name="Zeng Q."/>
            <person name="Gargeya S."/>
            <person name="Fitzgerald M."/>
            <person name="Haas B."/>
            <person name="Abouelleil A."/>
            <person name="Alvarado L."/>
            <person name="Arachchi H.M."/>
            <person name="Berlin A.M."/>
            <person name="Chapman S.B."/>
            <person name="Goldberg J."/>
            <person name="Griggs A."/>
            <person name="Gujja S."/>
            <person name="Hansen M."/>
            <person name="Howarth C."/>
            <person name="Imamovic A."/>
            <person name="Larimer J."/>
            <person name="McCowan C."/>
            <person name="Montmayeur A."/>
            <person name="Murphy C."/>
            <person name="Neiman D."/>
            <person name="Pearson M."/>
            <person name="Priest M."/>
            <person name="Roberts A."/>
            <person name="Saif S."/>
            <person name="Shea T."/>
            <person name="Sisk P."/>
            <person name="Sykes S."/>
            <person name="Wortman J."/>
            <person name="Nusbaum C."/>
            <person name="Birren B."/>
        </authorList>
    </citation>
    <scope>NUCLEOTIDE SEQUENCE [LARGE SCALE GENOMIC DNA]</scope>
    <source>
        <strain evidence="3">race PST-78</strain>
    </source>
</reference>
<dbReference type="Proteomes" id="UP000054564">
    <property type="component" value="Unassembled WGS sequence"/>
</dbReference>
<dbReference type="PANTHER" id="PTHR33420">
    <property type="entry name" value="FIMBRIAL SUBUNIT ELFA-RELATED"/>
    <property type="match status" value="1"/>
</dbReference>
<dbReference type="EMBL" id="AJIL01001088">
    <property type="protein sequence ID" value="KNE88705.1"/>
    <property type="molecule type" value="Genomic_DNA"/>
</dbReference>
<evidence type="ECO:0000259" key="1">
    <source>
        <dbReference type="Pfam" id="PF00419"/>
    </source>
</evidence>
<protein>
    <recommendedName>
        <fullName evidence="1">Fimbrial-type adhesion domain-containing protein</fullName>
    </recommendedName>
</protein>
<dbReference type="Pfam" id="PF00419">
    <property type="entry name" value="Fimbrial"/>
    <property type="match status" value="1"/>
</dbReference>
<name>A0A0L0UP08_9BASI</name>
<dbReference type="SUPFAM" id="SSF49401">
    <property type="entry name" value="Bacterial adhesins"/>
    <property type="match status" value="2"/>
</dbReference>
<dbReference type="InterPro" id="IPR008966">
    <property type="entry name" value="Adhesion_dom_sf"/>
</dbReference>
<proteinExistence type="predicted"/>
<dbReference type="InterPro" id="IPR036937">
    <property type="entry name" value="Adhesion_dom_fimbrial_sf"/>
</dbReference>
<accession>A0A0L0UP08</accession>
<evidence type="ECO:0000313" key="2">
    <source>
        <dbReference type="EMBL" id="KNE88705.1"/>
    </source>
</evidence>
<organism evidence="2 3">
    <name type="scientific">Puccinia striiformis f. sp. tritici PST-78</name>
    <dbReference type="NCBI Taxonomy" id="1165861"/>
    <lineage>
        <taxon>Eukaryota</taxon>
        <taxon>Fungi</taxon>
        <taxon>Dikarya</taxon>
        <taxon>Basidiomycota</taxon>
        <taxon>Pucciniomycotina</taxon>
        <taxon>Pucciniomycetes</taxon>
        <taxon>Pucciniales</taxon>
        <taxon>Pucciniaceae</taxon>
        <taxon>Puccinia</taxon>
    </lineage>
</organism>
<dbReference type="AlphaFoldDB" id="A0A0L0UP08"/>
<evidence type="ECO:0000313" key="3">
    <source>
        <dbReference type="Proteomes" id="UP000054564"/>
    </source>
</evidence>
<keyword evidence="3" id="KW-1185">Reference proteome</keyword>
<dbReference type="Gene3D" id="2.60.40.1090">
    <property type="entry name" value="Fimbrial-type adhesion domain"/>
    <property type="match status" value="2"/>
</dbReference>
<feature type="domain" description="Fimbrial-type adhesion" evidence="1">
    <location>
        <begin position="168"/>
        <end position="299"/>
    </location>
</feature>
<dbReference type="InterPro" id="IPR050263">
    <property type="entry name" value="Bact_Fimbrial_Adh_Pro"/>
</dbReference>